<evidence type="ECO:0000313" key="1">
    <source>
        <dbReference type="EMBL" id="MBO1864359.1"/>
    </source>
</evidence>
<reference evidence="2 3" key="2">
    <citation type="journal article" date="2022" name="Int. J. Syst. Evol. Microbiol.">
        <title>Strains of Bradyrhizobium barranii sp. nov. associated with legumes native to Canada are symbionts of soybeans and belong to different subspecies (subsp. barranii subsp. nov. and subsp. apii subsp. nov.) and symbiovars (sv. glycinearum and sv. septentrionale).</title>
        <authorList>
            <person name="Bromfield E.S.P."/>
            <person name="Cloutier S."/>
            <person name="Wasai-Hara S."/>
            <person name="Minamisawa K."/>
        </authorList>
    </citation>
    <scope>NUCLEOTIDE SEQUENCE [LARGE SCALE GENOMIC DNA]</scope>
    <source>
        <strain evidence="2 3">144S4</strain>
    </source>
</reference>
<gene>
    <name evidence="2" type="ORF">J4G43_024545</name>
    <name evidence="1" type="ORF">J4G43_26565</name>
</gene>
<sequence length="62" mass="6701">MGLLLHAEARRDVAQIWPRACRPITAQHSTKVLGTKVLGTKVLGTKVLGTKALGTKPLGRER</sequence>
<dbReference type="EMBL" id="JAGEMI010000001">
    <property type="protein sequence ID" value="MBO1864359.1"/>
    <property type="molecule type" value="Genomic_DNA"/>
</dbReference>
<dbReference type="KEGG" id="bban:J4G43_024545"/>
<dbReference type="Proteomes" id="UP000664702">
    <property type="component" value="Chromosome"/>
</dbReference>
<dbReference type="RefSeq" id="WP_208086573.1">
    <property type="nucleotide sequence ID" value="NZ_CP086136.1"/>
</dbReference>
<proteinExistence type="predicted"/>
<evidence type="ECO:0000313" key="3">
    <source>
        <dbReference type="Proteomes" id="UP000664702"/>
    </source>
</evidence>
<dbReference type="EMBL" id="CP086136">
    <property type="protein sequence ID" value="UEM17117.1"/>
    <property type="molecule type" value="Genomic_DNA"/>
</dbReference>
<evidence type="ECO:0000313" key="2">
    <source>
        <dbReference type="EMBL" id="UEM17117.1"/>
    </source>
</evidence>
<dbReference type="AlphaFoldDB" id="A0A939M799"/>
<organism evidence="1">
    <name type="scientific">Bradyrhizobium barranii subsp. barranii</name>
    <dbReference type="NCBI Taxonomy" id="2823807"/>
    <lineage>
        <taxon>Bacteria</taxon>
        <taxon>Pseudomonadati</taxon>
        <taxon>Pseudomonadota</taxon>
        <taxon>Alphaproteobacteria</taxon>
        <taxon>Hyphomicrobiales</taxon>
        <taxon>Nitrobacteraceae</taxon>
        <taxon>Bradyrhizobium</taxon>
        <taxon>Bradyrhizobium barranii</taxon>
    </lineage>
</organism>
<protein>
    <submittedName>
        <fullName evidence="1">Uncharacterized protein</fullName>
    </submittedName>
</protein>
<name>A0A939M799_9BRAD</name>
<accession>A0A939M799</accession>
<reference evidence="1" key="1">
    <citation type="submission" date="2021-03" db="EMBL/GenBank/DDBJ databases">
        <title>Whole Genome Sequence of Bradyrhizobium sp. Strain 144S4.</title>
        <authorList>
            <person name="Bromfield E.S.P."/>
            <person name="Cloutier S."/>
        </authorList>
    </citation>
    <scope>NUCLEOTIDE SEQUENCE [LARGE SCALE GENOMIC DNA]</scope>
    <source>
        <strain evidence="1">144S4</strain>
    </source>
</reference>